<name>A0A1M6KB55_9FLAO</name>
<keyword evidence="2" id="KW-1185">Reference proteome</keyword>
<sequence length="139" mass="16561">MKKAEAIVQLLYYTEENDLVVNCPQLGIIGVSEDLPEIKNLSKEVVLSVFEGKLNQRISRFKSKTEFIENLFLNEYWEIIGDDFKIKPLDYFIEKYSYLENTLAIENIKIIKYKFEYSTETIEQLENLFKEVNRMIREE</sequence>
<proteinExistence type="predicted"/>
<organism evidence="1 2">
    <name type="scientific">Maribacter aquivivus</name>
    <dbReference type="NCBI Taxonomy" id="228958"/>
    <lineage>
        <taxon>Bacteria</taxon>
        <taxon>Pseudomonadati</taxon>
        <taxon>Bacteroidota</taxon>
        <taxon>Flavobacteriia</taxon>
        <taxon>Flavobacteriales</taxon>
        <taxon>Flavobacteriaceae</taxon>
        <taxon>Maribacter</taxon>
    </lineage>
</organism>
<reference evidence="2" key="1">
    <citation type="submission" date="2016-11" db="EMBL/GenBank/DDBJ databases">
        <authorList>
            <person name="Varghese N."/>
            <person name="Submissions S."/>
        </authorList>
    </citation>
    <scope>NUCLEOTIDE SEQUENCE [LARGE SCALE GENOMIC DNA]</scope>
    <source>
        <strain evidence="2">DSM 16478</strain>
    </source>
</reference>
<dbReference type="AlphaFoldDB" id="A0A1M6KB55"/>
<dbReference type="Proteomes" id="UP000184314">
    <property type="component" value="Unassembled WGS sequence"/>
</dbReference>
<accession>A0A1M6KB55</accession>
<dbReference type="EMBL" id="FQZX01000001">
    <property type="protein sequence ID" value="SHJ56163.1"/>
    <property type="molecule type" value="Genomic_DNA"/>
</dbReference>
<protein>
    <submittedName>
        <fullName evidence="1">Uncharacterized protein</fullName>
    </submittedName>
</protein>
<evidence type="ECO:0000313" key="1">
    <source>
        <dbReference type="EMBL" id="SHJ56163.1"/>
    </source>
</evidence>
<gene>
    <name evidence="1" type="ORF">SAMN04488007_0722</name>
</gene>
<evidence type="ECO:0000313" key="2">
    <source>
        <dbReference type="Proteomes" id="UP000184314"/>
    </source>
</evidence>
<dbReference type="RefSeq" id="WP_073241324.1">
    <property type="nucleotide sequence ID" value="NZ_FQZX01000001.1"/>
</dbReference>